<dbReference type="SUPFAM" id="SSF49464">
    <property type="entry name" value="Carboxypeptidase regulatory domain-like"/>
    <property type="match status" value="1"/>
</dbReference>
<dbReference type="Pfam" id="PF13715">
    <property type="entry name" value="CarbopepD_reg_2"/>
    <property type="match status" value="1"/>
</dbReference>
<comment type="caution">
    <text evidence="1">The sequence shown here is derived from an EMBL/GenBank/DDBJ whole genome shotgun (WGS) entry which is preliminary data.</text>
</comment>
<evidence type="ECO:0000313" key="2">
    <source>
        <dbReference type="Proteomes" id="UP000294689"/>
    </source>
</evidence>
<name>A0A4R7Q5K0_9FLAO</name>
<dbReference type="InterPro" id="IPR008969">
    <property type="entry name" value="CarboxyPept-like_regulatory"/>
</dbReference>
<evidence type="ECO:0000313" key="1">
    <source>
        <dbReference type="EMBL" id="TDU42827.1"/>
    </source>
</evidence>
<protein>
    <recommendedName>
        <fullName evidence="3">Carboxypeptidase-like protein</fullName>
    </recommendedName>
</protein>
<keyword evidence="2" id="KW-1185">Reference proteome</keyword>
<reference evidence="1 2" key="1">
    <citation type="submission" date="2019-03" db="EMBL/GenBank/DDBJ databases">
        <title>Genomic Encyclopedia of Archaeal and Bacterial Type Strains, Phase II (KMG-II): from individual species to whole genera.</title>
        <authorList>
            <person name="Goeker M."/>
        </authorList>
    </citation>
    <scope>NUCLEOTIDE SEQUENCE [LARGE SCALE GENOMIC DNA]</scope>
    <source>
        <strain evidence="1 2">DSM 28135</strain>
    </source>
</reference>
<dbReference type="EMBL" id="SOBW01000007">
    <property type="protein sequence ID" value="TDU42827.1"/>
    <property type="molecule type" value="Genomic_DNA"/>
</dbReference>
<gene>
    <name evidence="1" type="ORF">BXY82_0226</name>
</gene>
<accession>A0A4R7Q5K0</accession>
<dbReference type="RefSeq" id="WP_133756338.1">
    <property type="nucleotide sequence ID" value="NZ_SOBW01000007.1"/>
</dbReference>
<evidence type="ECO:0008006" key="3">
    <source>
        <dbReference type="Google" id="ProtNLM"/>
    </source>
</evidence>
<dbReference type="Proteomes" id="UP000294689">
    <property type="component" value="Unassembled WGS sequence"/>
</dbReference>
<sequence length="257" mass="28978">MERTKVFILLLTLFCIQFVSGQTLEVIGQIIAPSEVDGIHVINKTASRFTISNSNGEFTIPAKLNDTILFSGISYQPKEVIITKLILATKRVTVYLEELVNALDEVVVGKVLTGDLMSDINNADLTPELNFYNLGIPGYIGKPKTQSERRLYEATSGGGFIPLNPILNGISGRTKQLKQHIKLEKLDHCLDYIKSNLAKDLFSKSYMEEALRTEFFYYCQDDAEFERLCKLKNDMATIDFLMAKLEAFKSILQSEKE</sequence>
<organism evidence="1 2">
    <name type="scientific">Gelidibacter sediminis</name>
    <dbReference type="NCBI Taxonomy" id="1608710"/>
    <lineage>
        <taxon>Bacteria</taxon>
        <taxon>Pseudomonadati</taxon>
        <taxon>Bacteroidota</taxon>
        <taxon>Flavobacteriia</taxon>
        <taxon>Flavobacteriales</taxon>
        <taxon>Flavobacteriaceae</taxon>
        <taxon>Gelidibacter</taxon>
    </lineage>
</organism>
<dbReference type="OrthoDB" id="1427655at2"/>
<proteinExistence type="predicted"/>
<dbReference type="AlphaFoldDB" id="A0A4R7Q5K0"/>